<feature type="transmembrane region" description="Helical" evidence="8">
    <location>
        <begin position="1370"/>
        <end position="1392"/>
    </location>
</feature>
<dbReference type="InterPro" id="IPR017871">
    <property type="entry name" value="ABC_transporter-like_CS"/>
</dbReference>
<dbReference type="Pfam" id="PF00664">
    <property type="entry name" value="ABC_membrane"/>
    <property type="match status" value="2"/>
</dbReference>
<keyword evidence="5 8" id="KW-1133">Transmembrane helix</keyword>
<accession>A0ABP0HVP5</accession>
<evidence type="ECO:0000256" key="2">
    <source>
        <dbReference type="ARBA" id="ARBA00022692"/>
    </source>
</evidence>
<feature type="transmembrane region" description="Helical" evidence="8">
    <location>
        <begin position="1586"/>
        <end position="1613"/>
    </location>
</feature>
<keyword evidence="4" id="KW-0067">ATP-binding</keyword>
<protein>
    <submittedName>
        <fullName evidence="11">Uncharacterized protein</fullName>
    </submittedName>
</protein>
<evidence type="ECO:0000256" key="5">
    <source>
        <dbReference type="ARBA" id="ARBA00022989"/>
    </source>
</evidence>
<dbReference type="InterPro" id="IPR036259">
    <property type="entry name" value="MFS_trans_sf"/>
</dbReference>
<evidence type="ECO:0000259" key="9">
    <source>
        <dbReference type="PROSITE" id="PS50893"/>
    </source>
</evidence>
<evidence type="ECO:0000256" key="7">
    <source>
        <dbReference type="SAM" id="MobiDB-lite"/>
    </source>
</evidence>
<evidence type="ECO:0000313" key="12">
    <source>
        <dbReference type="Proteomes" id="UP001642464"/>
    </source>
</evidence>
<evidence type="ECO:0000256" key="8">
    <source>
        <dbReference type="SAM" id="Phobius"/>
    </source>
</evidence>
<feature type="transmembrane region" description="Helical" evidence="8">
    <location>
        <begin position="1765"/>
        <end position="1787"/>
    </location>
</feature>
<organism evidence="11 12">
    <name type="scientific">Durusdinium trenchii</name>
    <dbReference type="NCBI Taxonomy" id="1381693"/>
    <lineage>
        <taxon>Eukaryota</taxon>
        <taxon>Sar</taxon>
        <taxon>Alveolata</taxon>
        <taxon>Dinophyceae</taxon>
        <taxon>Suessiales</taxon>
        <taxon>Symbiodiniaceae</taxon>
        <taxon>Durusdinium</taxon>
    </lineage>
</organism>
<comment type="subcellular location">
    <subcellularLocation>
        <location evidence="1">Membrane</location>
        <topology evidence="1">Multi-pass membrane protein</topology>
    </subcellularLocation>
</comment>
<dbReference type="PROSITE" id="PS50929">
    <property type="entry name" value="ABC_TM1F"/>
    <property type="match status" value="2"/>
</dbReference>
<dbReference type="InterPro" id="IPR011527">
    <property type="entry name" value="ABC1_TM_dom"/>
</dbReference>
<feature type="transmembrane region" description="Helical" evidence="8">
    <location>
        <begin position="33"/>
        <end position="53"/>
    </location>
</feature>
<dbReference type="InterPro" id="IPR003593">
    <property type="entry name" value="AAA+_ATPase"/>
</dbReference>
<feature type="transmembrane region" description="Helical" evidence="8">
    <location>
        <begin position="1488"/>
        <end position="1508"/>
    </location>
</feature>
<evidence type="ECO:0000256" key="6">
    <source>
        <dbReference type="ARBA" id="ARBA00023136"/>
    </source>
</evidence>
<dbReference type="Pfam" id="PF00005">
    <property type="entry name" value="ABC_tran"/>
    <property type="match status" value="2"/>
</dbReference>
<feature type="transmembrane region" description="Helical" evidence="8">
    <location>
        <begin position="823"/>
        <end position="845"/>
    </location>
</feature>
<feature type="transmembrane region" description="Helical" evidence="8">
    <location>
        <begin position="789"/>
        <end position="811"/>
    </location>
</feature>
<dbReference type="SUPFAM" id="SSF52540">
    <property type="entry name" value="P-loop containing nucleoside triphosphate hydrolases"/>
    <property type="match status" value="2"/>
</dbReference>
<dbReference type="PANTHER" id="PTHR43394:SF1">
    <property type="entry name" value="ATP-BINDING CASSETTE SUB-FAMILY B MEMBER 10, MITOCHONDRIAL"/>
    <property type="match status" value="1"/>
</dbReference>
<evidence type="ECO:0000256" key="4">
    <source>
        <dbReference type="ARBA" id="ARBA00022840"/>
    </source>
</evidence>
<feature type="transmembrane region" description="Helical" evidence="8">
    <location>
        <begin position="1520"/>
        <end position="1537"/>
    </location>
</feature>
<feature type="region of interest" description="Disordered" evidence="7">
    <location>
        <begin position="477"/>
        <end position="502"/>
    </location>
</feature>
<dbReference type="Proteomes" id="UP001642464">
    <property type="component" value="Unassembled WGS sequence"/>
</dbReference>
<name>A0ABP0HVP5_9DINO</name>
<evidence type="ECO:0000256" key="3">
    <source>
        <dbReference type="ARBA" id="ARBA00022741"/>
    </source>
</evidence>
<dbReference type="CDD" id="cd18578">
    <property type="entry name" value="ABC_6TM_Pgp_ABCB1_D2_like"/>
    <property type="match status" value="1"/>
</dbReference>
<feature type="transmembrane region" description="Helical" evidence="8">
    <location>
        <begin position="706"/>
        <end position="725"/>
    </location>
</feature>
<feature type="region of interest" description="Disordered" evidence="7">
    <location>
        <begin position="1119"/>
        <end position="1141"/>
    </location>
</feature>
<dbReference type="SMART" id="SM00382">
    <property type="entry name" value="AAA"/>
    <property type="match status" value="2"/>
</dbReference>
<dbReference type="SUPFAM" id="SSF90123">
    <property type="entry name" value="ABC transporter transmembrane region"/>
    <property type="match status" value="2"/>
</dbReference>
<dbReference type="Gene3D" id="1.20.1250.20">
    <property type="entry name" value="MFS general substrate transporter like domains"/>
    <property type="match status" value="1"/>
</dbReference>
<evidence type="ECO:0000259" key="10">
    <source>
        <dbReference type="PROSITE" id="PS50929"/>
    </source>
</evidence>
<dbReference type="Gene3D" id="1.20.1560.10">
    <property type="entry name" value="ABC transporter type 1, transmembrane domain"/>
    <property type="match status" value="3"/>
</dbReference>
<sequence>MVQIFMSAGLGFLIASLGQFVSGLVVAFLHGWQLTLIVCATLPFLICTGHGFAKQLERQATEQAKDFAKASTVAEESLMGVRTVAAFGTEEFQQRRFGAHLDTARRGGVRSGIRIGIFWGLQNFSFAVLYAVTLWFGGHVLIAGRMKDHQDAQVNGGDVIVVLIALITGMTGISTFSGYAPGLFKAVASAKSLKEMIRWKDRDIEPDHFWDEEASPSLADLQSIEFRSVVFNYPLQPEKVVLSKLSFFISKGQKVAFVGESGCGKSTTIQLILRFYDPKSGEIVINGTPLQRLPVRSWRRMLGYVGQHPVLFATSAMENIKAGEDISDEEAIEAARQAQILDTLTQLPEGLDSFIGAGGGMLSGGQRQRVAIARALARKPKALLLDEATSALDNESERMVQETLDCLEETLGRALTTISIAHRLTTIAKSDMIYMLKEGHVCEQGTHQELMAKQGEYYSMASLQQTAKAKRGSFHREVSSRQATPASIPMQVTRQSRDQTRASQPDFASGIMSLSRSWSCGGGGDGSFFELPEGDDEDEVHSSRPGVLWRLLQTAKPDWTVIPLALLAVLLAACSAPAQAYFFNRAILSFYSESLEEMLKQLDAACIGLLLVGLVFGVGVFLQNSLFTYMQEGISKRLRRDAFGSTLRMDMSFFDKPENQTASLLVSIERHMTRLSQIFGVNLANTIGGVLTCVACLSMGFCGSWVLALVLLCILPIGFGLATSLSTSAARPWPSAERAYAEASQTTTEAVTSIRTVRALRAEEHTLQVLTTHLQVVANYHRGSASRKAFAFGFTTSMVAVIYLIGFFLAAAMINSELFDPSAVLLTLFCVVFGVMYVSILAMYLPDSASGAVAAREVFRLIDQSSKIDAVQPEGVVCSLGDGSISLKEVVFYYPHRPETKVLQRISLTIRRGQKVALVGYSGSGKSTVIQLLLRFYDPQEGLILVGGRDLKQLNVRWWRQQLGLVSQQPILFDMTLEENVKYGYEEATHEEVVEAARLAKMDYVLDGPRQWSDLVGLKGEHLSGGQKQRCAIARALVRKPQILLLDEATSDLDAASEALVQGALDRAMANVTSITVAHRLSTIRNSDRIFVLLEGQVIEQGTYSELVAMGGSFAQLAARRNPSKGDSSTSPSPWARPQAGGELRRILKDRSEALFPNEKEKDGKEFQVRPYQRLAYGALDFAKTPVQLLISVHLLTFYQQAGAALGAVAFFTSTARCFDVLSDPLMAQVSDGFSSRFGRRRPFVLVGSVLYALCLVALCSPPSSMSAENTGLWFGCFYILFFLTDTITAIPHNALGQEITSDTDQRRLVFMVAKIYQAFGMIAAAALPVLLGNLLSACHLPPECDGSEQEVRCAELERECDGLQSRRSILATGLIFGAVAVLSGLSCVLFIRERKADASRAGAPLLEGPSVTERPSKLDEILPGFLAMLQNRPFRAMVIPWVLDQTIVAMLSSLLPFYVQYVISPEEICEDSDPPIPITSMRCSSRMLLGIGLVCMLLAAIGSMPLWQKAAMGFGDYRTWLAFNFLNAITTILFILGRSSTVAIVLTILFAILNGAPIGASFLTDNILGLVIDYDELRTGTRSEATFTMFASFIPKVVSVPASAFPLTLLALMGFRDPVQGELQTQTDAVQWGIRIMFSVVPTILALTSFTLKSLHFPFKDLAKADAEIKAGLALRKLGEPYRDPLDASYRHPDHASETPRRVGTLLDHFPGVEVLERLRAEGAAFLKWRCLRQLAGLLSLAFACGLCTGLTMVLGYLNNNKLSWLPSILVLLTGLGILFSLVAGLRLRAALALEKLLLELGVEVVEADPTVVRRSKKQ</sequence>
<dbReference type="InterPro" id="IPR003439">
    <property type="entry name" value="ABC_transporter-like_ATP-bd"/>
</dbReference>
<proteinExistence type="predicted"/>
<comment type="caution">
    <text evidence="11">The sequence shown here is derived from an EMBL/GenBank/DDBJ whole genome shotgun (WGS) entry which is preliminary data.</text>
</comment>
<dbReference type="PANTHER" id="PTHR43394">
    <property type="entry name" value="ATP-DEPENDENT PERMEASE MDL1, MITOCHONDRIAL"/>
    <property type="match status" value="1"/>
</dbReference>
<dbReference type="EMBL" id="CAXAMM010001858">
    <property type="protein sequence ID" value="CAK8993696.1"/>
    <property type="molecule type" value="Genomic_DNA"/>
</dbReference>
<evidence type="ECO:0000256" key="1">
    <source>
        <dbReference type="ARBA" id="ARBA00004141"/>
    </source>
</evidence>
<gene>
    <name evidence="11" type="ORF">SCF082_LOCUS3611</name>
</gene>
<feature type="transmembrane region" description="Helical" evidence="8">
    <location>
        <begin position="1273"/>
        <end position="1297"/>
    </location>
</feature>
<feature type="transmembrane region" description="Helical" evidence="8">
    <location>
        <begin position="1309"/>
        <end position="1332"/>
    </location>
</feature>
<dbReference type="InterPro" id="IPR027417">
    <property type="entry name" value="P-loop_NTPase"/>
</dbReference>
<feature type="domain" description="ABC transmembrane type-1" evidence="10">
    <location>
        <begin position="564"/>
        <end position="850"/>
    </location>
</feature>
<feature type="transmembrane region" description="Helical" evidence="8">
    <location>
        <begin position="159"/>
        <end position="184"/>
    </location>
</feature>
<feature type="transmembrane region" description="Helical" evidence="8">
    <location>
        <begin position="1244"/>
        <end position="1261"/>
    </location>
</feature>
<keyword evidence="12" id="KW-1185">Reference proteome</keyword>
<dbReference type="PROSITE" id="PS50893">
    <property type="entry name" value="ABC_TRANSPORTER_2"/>
    <property type="match status" value="2"/>
</dbReference>
<dbReference type="InterPro" id="IPR036640">
    <property type="entry name" value="ABC1_TM_sf"/>
</dbReference>
<dbReference type="Gene3D" id="3.40.50.300">
    <property type="entry name" value="P-loop containing nucleotide triphosphate hydrolases"/>
    <property type="match status" value="2"/>
</dbReference>
<dbReference type="PROSITE" id="PS00211">
    <property type="entry name" value="ABC_TRANSPORTER_1"/>
    <property type="match status" value="1"/>
</dbReference>
<feature type="domain" description="ABC transmembrane type-1" evidence="10">
    <location>
        <begin position="1"/>
        <end position="185"/>
    </location>
</feature>
<dbReference type="SUPFAM" id="SSF103473">
    <property type="entry name" value="MFS general substrate transporter"/>
    <property type="match status" value="1"/>
</dbReference>
<dbReference type="Pfam" id="PF13347">
    <property type="entry name" value="MFS_2"/>
    <property type="match status" value="2"/>
</dbReference>
<feature type="transmembrane region" description="Helical" evidence="8">
    <location>
        <begin position="1543"/>
        <end position="1565"/>
    </location>
</feature>
<feature type="transmembrane region" description="Helical" evidence="8">
    <location>
        <begin position="115"/>
        <end position="139"/>
    </location>
</feature>
<dbReference type="InterPro" id="IPR039421">
    <property type="entry name" value="Type_1_exporter"/>
</dbReference>
<keyword evidence="6 8" id="KW-0472">Membrane</keyword>
<feature type="domain" description="ABC transporter" evidence="9">
    <location>
        <begin position="885"/>
        <end position="1120"/>
    </location>
</feature>
<reference evidence="11 12" key="1">
    <citation type="submission" date="2024-02" db="EMBL/GenBank/DDBJ databases">
        <authorList>
            <person name="Chen Y."/>
            <person name="Shah S."/>
            <person name="Dougan E. K."/>
            <person name="Thang M."/>
            <person name="Chan C."/>
        </authorList>
    </citation>
    <scope>NUCLEOTIDE SEQUENCE [LARGE SCALE GENOMIC DNA]</scope>
</reference>
<feature type="transmembrane region" description="Helical" evidence="8">
    <location>
        <begin position="602"/>
        <end position="630"/>
    </location>
</feature>
<feature type="transmembrane region" description="Helical" evidence="8">
    <location>
        <begin position="1736"/>
        <end position="1759"/>
    </location>
</feature>
<feature type="transmembrane region" description="Helical" evidence="8">
    <location>
        <begin position="559"/>
        <end position="582"/>
    </location>
</feature>
<keyword evidence="2 8" id="KW-0812">Transmembrane</keyword>
<feature type="compositionally biased region" description="Polar residues" evidence="7">
    <location>
        <begin position="480"/>
        <end position="494"/>
    </location>
</feature>
<keyword evidence="3" id="KW-0547">Nucleotide-binding</keyword>
<evidence type="ECO:0000313" key="11">
    <source>
        <dbReference type="EMBL" id="CAK8993696.1"/>
    </source>
</evidence>
<feature type="transmembrane region" description="Helical" evidence="8">
    <location>
        <begin position="678"/>
        <end position="700"/>
    </location>
</feature>
<feature type="domain" description="ABC transporter" evidence="9">
    <location>
        <begin position="224"/>
        <end position="463"/>
    </location>
</feature>